<dbReference type="Pfam" id="PF00106">
    <property type="entry name" value="adh_short"/>
    <property type="match status" value="1"/>
</dbReference>
<proteinExistence type="predicted"/>
<evidence type="ECO:0000313" key="1">
    <source>
        <dbReference type="EMBL" id="KAJ4459644.1"/>
    </source>
</evidence>
<organism evidence="1 2">
    <name type="scientific">Paratrimastix pyriformis</name>
    <dbReference type="NCBI Taxonomy" id="342808"/>
    <lineage>
        <taxon>Eukaryota</taxon>
        <taxon>Metamonada</taxon>
        <taxon>Preaxostyla</taxon>
        <taxon>Paratrimastigidae</taxon>
        <taxon>Paratrimastix</taxon>
    </lineage>
</organism>
<evidence type="ECO:0000313" key="2">
    <source>
        <dbReference type="Proteomes" id="UP001141327"/>
    </source>
</evidence>
<sequence>MQAASRNDRPVLAIVGAGRGMGLEIARVFGRKGFSVALMSRNLGNVTTLAEQLEREGIQAKPFVCDVRDRPTIISGLARVKAEMGDILILEYSPSDPSMTRTGPLQVTEACAQAQFDFYVHGCIAAVQCVLPGMLERKRGTILVTSGASPTFPSGVFSDVSMAAAALRSWTLNLHQAAAPHGVQVAHIEINATLGQMGISAADVAPLYIRAHEDHSVSDLVFTPPTLPNPPSLRTPV</sequence>
<reference evidence="1" key="1">
    <citation type="journal article" date="2022" name="bioRxiv">
        <title>Genomics of Preaxostyla Flagellates Illuminates Evolutionary Transitions and the Path Towards Mitochondrial Loss.</title>
        <authorList>
            <person name="Novak L.V.F."/>
            <person name="Treitli S.C."/>
            <person name="Pyrih J."/>
            <person name="Halakuc P."/>
            <person name="Pipaliya S.V."/>
            <person name="Vacek V."/>
            <person name="Brzon O."/>
            <person name="Soukal P."/>
            <person name="Eme L."/>
            <person name="Dacks J.B."/>
            <person name="Karnkowska A."/>
            <person name="Elias M."/>
            <person name="Hampl V."/>
        </authorList>
    </citation>
    <scope>NUCLEOTIDE SEQUENCE</scope>
    <source>
        <strain evidence="1">RCP-MX</strain>
    </source>
</reference>
<dbReference type="InterPro" id="IPR036291">
    <property type="entry name" value="NAD(P)-bd_dom_sf"/>
</dbReference>
<dbReference type="Proteomes" id="UP001141327">
    <property type="component" value="Unassembled WGS sequence"/>
</dbReference>
<dbReference type="SUPFAM" id="SSF51735">
    <property type="entry name" value="NAD(P)-binding Rossmann-fold domains"/>
    <property type="match status" value="1"/>
</dbReference>
<name>A0ABQ8UKA2_9EUKA</name>
<gene>
    <name evidence="1" type="ORF">PAPYR_4391</name>
</gene>
<dbReference type="EMBL" id="JAPMOS010000018">
    <property type="protein sequence ID" value="KAJ4459644.1"/>
    <property type="molecule type" value="Genomic_DNA"/>
</dbReference>
<dbReference type="PANTHER" id="PTHR43431:SF7">
    <property type="entry name" value="OXIDOREDUCTASE, SHORT CHAIN DEHYDROGENASE_REDUCTASE FAMILY (AFU_ORTHOLOGUE AFUA_5G14000)"/>
    <property type="match status" value="1"/>
</dbReference>
<comment type="caution">
    <text evidence="1">The sequence shown here is derived from an EMBL/GenBank/DDBJ whole genome shotgun (WGS) entry which is preliminary data.</text>
</comment>
<protein>
    <submittedName>
        <fullName evidence="1">Short-chain dehydrogenase</fullName>
    </submittedName>
</protein>
<dbReference type="PANTHER" id="PTHR43431">
    <property type="entry name" value="OXIDOREDUCTASE, SHORT CHAIN DEHYDROGENASE/REDUCTASE FAMILY (AFU_ORTHOLOGUE AFUA_5G14000)"/>
    <property type="match status" value="1"/>
</dbReference>
<accession>A0ABQ8UKA2</accession>
<dbReference type="Gene3D" id="3.40.50.720">
    <property type="entry name" value="NAD(P)-binding Rossmann-like Domain"/>
    <property type="match status" value="1"/>
</dbReference>
<dbReference type="InterPro" id="IPR002347">
    <property type="entry name" value="SDR_fam"/>
</dbReference>
<keyword evidence="2" id="KW-1185">Reference proteome</keyword>